<dbReference type="EMBL" id="JADKCH010000002">
    <property type="protein sequence ID" value="MBK8571892.1"/>
    <property type="molecule type" value="Genomic_DNA"/>
</dbReference>
<dbReference type="CDD" id="cd00782">
    <property type="entry name" value="MutL_Trans"/>
    <property type="match status" value="1"/>
</dbReference>
<evidence type="ECO:0000256" key="1">
    <source>
        <dbReference type="ARBA" id="ARBA00006082"/>
    </source>
</evidence>
<dbReference type="GO" id="GO:0140664">
    <property type="term" value="F:ATP-dependent DNA damage sensor activity"/>
    <property type="evidence" value="ECO:0007669"/>
    <property type="project" value="InterPro"/>
</dbReference>
<comment type="caution">
    <text evidence="8">The sequence shown here is derived from an EMBL/GenBank/DDBJ whole genome shotgun (WGS) entry which is preliminary data.</text>
</comment>
<dbReference type="Gene3D" id="3.30.230.10">
    <property type="match status" value="1"/>
</dbReference>
<dbReference type="PROSITE" id="PS00058">
    <property type="entry name" value="DNA_MISMATCH_REPAIR_1"/>
    <property type="match status" value="1"/>
</dbReference>
<dbReference type="InterPro" id="IPR014790">
    <property type="entry name" value="MutL_C"/>
</dbReference>
<keyword evidence="8" id="KW-0378">Hydrolase</keyword>
<dbReference type="InterPro" id="IPR002099">
    <property type="entry name" value="MutL/Mlh/PMS"/>
</dbReference>
<feature type="domain" description="MutL C-terminal dimerisation" evidence="6">
    <location>
        <begin position="410"/>
        <end position="554"/>
    </location>
</feature>
<comment type="similarity">
    <text evidence="1 5">Belongs to the DNA mismatch repair MutL/HexB family.</text>
</comment>
<dbReference type="Proteomes" id="UP000709959">
    <property type="component" value="Unassembled WGS sequence"/>
</dbReference>
<evidence type="ECO:0000259" key="6">
    <source>
        <dbReference type="SMART" id="SM00853"/>
    </source>
</evidence>
<dbReference type="InterPro" id="IPR020568">
    <property type="entry name" value="Ribosomal_Su5_D2-typ_SF"/>
</dbReference>
<dbReference type="InterPro" id="IPR020667">
    <property type="entry name" value="DNA_mismatch_repair_MutL"/>
</dbReference>
<dbReference type="AlphaFoldDB" id="A0A936F2E8"/>
<dbReference type="GO" id="GO:0006298">
    <property type="term" value="P:mismatch repair"/>
    <property type="evidence" value="ECO:0007669"/>
    <property type="project" value="UniProtKB-UniRule"/>
</dbReference>
<dbReference type="InterPro" id="IPR038973">
    <property type="entry name" value="MutL/Mlh/Pms-like"/>
</dbReference>
<dbReference type="Gene3D" id="3.30.565.10">
    <property type="entry name" value="Histidine kinase-like ATPase, C-terminal domain"/>
    <property type="match status" value="1"/>
</dbReference>
<dbReference type="InterPro" id="IPR013507">
    <property type="entry name" value="DNA_mismatch_S5_2-like"/>
</dbReference>
<organism evidence="8 9">
    <name type="scientific">Candidatus Geothrix odensensis</name>
    <dbReference type="NCBI Taxonomy" id="2954440"/>
    <lineage>
        <taxon>Bacteria</taxon>
        <taxon>Pseudomonadati</taxon>
        <taxon>Acidobacteriota</taxon>
        <taxon>Holophagae</taxon>
        <taxon>Holophagales</taxon>
        <taxon>Holophagaceae</taxon>
        <taxon>Geothrix</taxon>
    </lineage>
</organism>
<keyword evidence="3 5" id="KW-0227">DNA damage</keyword>
<comment type="function">
    <text evidence="5">This protein is involved in the repair of mismatches in DNA. It is required for dam-dependent methyl-directed DNA mismatch repair. May act as a 'molecular matchmaker', a protein that promotes the formation of a stable complex between two or more DNA-binding proteins in an ATP-dependent manner without itself being part of a final effector complex.</text>
</comment>
<dbReference type="HAMAP" id="MF_00149">
    <property type="entry name" value="DNA_mis_repair"/>
    <property type="match status" value="1"/>
</dbReference>
<evidence type="ECO:0000256" key="5">
    <source>
        <dbReference type="HAMAP-Rule" id="MF_00149"/>
    </source>
</evidence>
<dbReference type="Pfam" id="PF01119">
    <property type="entry name" value="DNA_mis_repair"/>
    <property type="match status" value="1"/>
</dbReference>
<dbReference type="FunFam" id="3.30.565.10:FF:000003">
    <property type="entry name" value="DNA mismatch repair endonuclease MutL"/>
    <property type="match status" value="1"/>
</dbReference>
<keyword evidence="4 5" id="KW-0234">DNA repair</keyword>
<name>A0A936F2E8_9BACT</name>
<keyword evidence="8" id="KW-0255">Endonuclease</keyword>
<proteinExistence type="inferred from homology"/>
<dbReference type="InterPro" id="IPR042120">
    <property type="entry name" value="MutL_C_dimsub"/>
</dbReference>
<dbReference type="InterPro" id="IPR014721">
    <property type="entry name" value="Ribsml_uS5_D2-typ_fold_subgr"/>
</dbReference>
<dbReference type="GO" id="GO:0016887">
    <property type="term" value="F:ATP hydrolysis activity"/>
    <property type="evidence" value="ECO:0007669"/>
    <property type="project" value="InterPro"/>
</dbReference>
<dbReference type="SMART" id="SM01340">
    <property type="entry name" value="DNA_mis_repair"/>
    <property type="match status" value="1"/>
</dbReference>
<dbReference type="GO" id="GO:0005524">
    <property type="term" value="F:ATP binding"/>
    <property type="evidence" value="ECO:0007669"/>
    <property type="project" value="InterPro"/>
</dbReference>
<dbReference type="Gene3D" id="3.30.1370.100">
    <property type="entry name" value="MutL, C-terminal domain, regulatory subdomain"/>
    <property type="match status" value="1"/>
</dbReference>
<evidence type="ECO:0000259" key="7">
    <source>
        <dbReference type="SMART" id="SM01340"/>
    </source>
</evidence>
<dbReference type="GO" id="GO:0004519">
    <property type="term" value="F:endonuclease activity"/>
    <property type="evidence" value="ECO:0007669"/>
    <property type="project" value="UniProtKB-KW"/>
</dbReference>
<dbReference type="SMART" id="SM00853">
    <property type="entry name" value="MutL_C"/>
    <property type="match status" value="1"/>
</dbReference>
<accession>A0A936F2E8</accession>
<dbReference type="GO" id="GO:0032300">
    <property type="term" value="C:mismatch repair complex"/>
    <property type="evidence" value="ECO:0007669"/>
    <property type="project" value="InterPro"/>
</dbReference>
<evidence type="ECO:0000256" key="4">
    <source>
        <dbReference type="ARBA" id="ARBA00023204"/>
    </source>
</evidence>
<feature type="domain" description="DNA mismatch repair protein S5" evidence="7">
    <location>
        <begin position="208"/>
        <end position="325"/>
    </location>
</feature>
<dbReference type="GO" id="GO:0030983">
    <property type="term" value="F:mismatched DNA binding"/>
    <property type="evidence" value="ECO:0007669"/>
    <property type="project" value="InterPro"/>
</dbReference>
<dbReference type="InterPro" id="IPR036890">
    <property type="entry name" value="HATPase_C_sf"/>
</dbReference>
<dbReference type="InterPro" id="IPR042121">
    <property type="entry name" value="MutL_C_regsub"/>
</dbReference>
<protein>
    <recommendedName>
        <fullName evidence="2 5">DNA mismatch repair protein MutL</fullName>
    </recommendedName>
</protein>
<evidence type="ECO:0000256" key="2">
    <source>
        <dbReference type="ARBA" id="ARBA00021975"/>
    </source>
</evidence>
<reference evidence="8 9" key="1">
    <citation type="submission" date="2020-10" db="EMBL/GenBank/DDBJ databases">
        <title>Connecting structure to function with the recovery of over 1000 high-quality activated sludge metagenome-assembled genomes encoding full-length rRNA genes using long-read sequencing.</title>
        <authorList>
            <person name="Singleton C.M."/>
            <person name="Petriglieri F."/>
            <person name="Kristensen J.M."/>
            <person name="Kirkegaard R.H."/>
            <person name="Michaelsen T.Y."/>
            <person name="Andersen M.H."/>
            <person name="Karst S.M."/>
            <person name="Dueholm M.S."/>
            <person name="Nielsen P.H."/>
            <person name="Albertsen M."/>
        </authorList>
    </citation>
    <scope>NUCLEOTIDE SEQUENCE [LARGE SCALE GENOMIC DNA]</scope>
    <source>
        <strain evidence="8">OdNE_18-Q3-R46-58_MAXAC.008</strain>
    </source>
</reference>
<evidence type="ECO:0000256" key="3">
    <source>
        <dbReference type="ARBA" id="ARBA00022763"/>
    </source>
</evidence>
<gene>
    <name evidence="5 8" type="primary">mutL</name>
    <name evidence="8" type="ORF">IPN91_04440</name>
</gene>
<keyword evidence="8" id="KW-0540">Nuclease</keyword>
<evidence type="ECO:0000313" key="8">
    <source>
        <dbReference type="EMBL" id="MBK8571892.1"/>
    </source>
</evidence>
<dbReference type="PANTHER" id="PTHR10073:SF12">
    <property type="entry name" value="DNA MISMATCH REPAIR PROTEIN MLH1"/>
    <property type="match status" value="1"/>
</dbReference>
<sequence>MAKIRILPDQVANQIAAGEVVERPASVLKELVENALDAGATSIEVAWEEGGKRLLEVADDGSGMARDDLYLALERHATSKVRTAEDLGHLGTFGFRGEALPSIASVSRFELTSAEAEGAGHRLRSEFGVIKGVTPTARSRGTTVSVRDLFAQLPARRRFLKSTDTEHAQLWGVVARLALSAPGVHWTIRPDRGTPLVLPPVEDPGLRLAPLLGEKLARLVPFVNGESPWQLRGFVSPPDLSFRDRNHLYLFVNGRAVRDRLLLAALAEAWSGTFAKGSYPAAVLFLELPPEAVDVNVHPTKAEVRFREPQRIFAWVRGGAEEAWAKLRGGLASVLELPPKPLEAEFDLDPSRRAAPQHPRLWSSEHSGGALGAYQALASPFATRPLETVYAYEPTPSSVAEGLGTGGLRYLGSFQQTYLMVEVDGERGPELWIVDQHVAHERVLFERLFLRRHAPAIQPLLPSRVVQLGPEALARLTPFLAELEAAGVEAEPFGADALVVRGLPDFLVDRDPQALLEDLLERLEREGRVDLDAFRRDLNAELACRAAIKKHHALPPELALGLVQDLLACEVPNTCPHGRPIIKKLTLDDLERSFGRRV</sequence>
<dbReference type="Pfam" id="PF08676">
    <property type="entry name" value="MutL_C"/>
    <property type="match status" value="1"/>
</dbReference>
<dbReference type="PANTHER" id="PTHR10073">
    <property type="entry name" value="DNA MISMATCH REPAIR PROTEIN MLH, PMS, MUTL"/>
    <property type="match status" value="1"/>
</dbReference>
<evidence type="ECO:0000313" key="9">
    <source>
        <dbReference type="Proteomes" id="UP000709959"/>
    </source>
</evidence>
<dbReference type="SUPFAM" id="SSF118116">
    <property type="entry name" value="DNA mismatch repair protein MutL"/>
    <property type="match status" value="1"/>
</dbReference>
<dbReference type="Gene3D" id="3.30.1540.20">
    <property type="entry name" value="MutL, C-terminal domain, dimerisation subdomain"/>
    <property type="match status" value="1"/>
</dbReference>
<dbReference type="InterPro" id="IPR014762">
    <property type="entry name" value="DNA_mismatch_repair_CS"/>
</dbReference>
<dbReference type="SUPFAM" id="SSF54211">
    <property type="entry name" value="Ribosomal protein S5 domain 2-like"/>
    <property type="match status" value="1"/>
</dbReference>
<dbReference type="CDD" id="cd16926">
    <property type="entry name" value="HATPase_MutL-MLH-PMS-like"/>
    <property type="match status" value="1"/>
</dbReference>
<dbReference type="InterPro" id="IPR037198">
    <property type="entry name" value="MutL_C_sf"/>
</dbReference>
<dbReference type="NCBIfam" id="TIGR00585">
    <property type="entry name" value="mutl"/>
    <property type="match status" value="1"/>
</dbReference>
<dbReference type="SUPFAM" id="SSF55874">
    <property type="entry name" value="ATPase domain of HSP90 chaperone/DNA topoisomerase II/histidine kinase"/>
    <property type="match status" value="1"/>
</dbReference>
<dbReference type="Pfam" id="PF13589">
    <property type="entry name" value="HATPase_c_3"/>
    <property type="match status" value="1"/>
</dbReference>